<dbReference type="InterPro" id="IPR050695">
    <property type="entry name" value="N-acetylmuramoyl_amidase_3"/>
</dbReference>
<dbReference type="GO" id="GO:0030288">
    <property type="term" value="C:outer membrane-bounded periplasmic space"/>
    <property type="evidence" value="ECO:0007669"/>
    <property type="project" value="TreeGrafter"/>
</dbReference>
<protein>
    <recommendedName>
        <fullName evidence="2">MurNAc-LAA domain-containing protein</fullName>
    </recommendedName>
</protein>
<keyword evidence="1" id="KW-0378">Hydrolase</keyword>
<feature type="non-terminal residue" evidence="3">
    <location>
        <position position="1"/>
    </location>
</feature>
<dbReference type="AlphaFoldDB" id="A0A381WGU7"/>
<dbReference type="PANTHER" id="PTHR30404:SF0">
    <property type="entry name" value="N-ACETYLMURAMOYL-L-ALANINE AMIDASE AMIC"/>
    <property type="match status" value="1"/>
</dbReference>
<evidence type="ECO:0000259" key="2">
    <source>
        <dbReference type="SMART" id="SM00646"/>
    </source>
</evidence>
<name>A0A381WGU7_9ZZZZ</name>
<proteinExistence type="predicted"/>
<dbReference type="Gene3D" id="3.40.630.40">
    <property type="entry name" value="Zn-dependent exopeptidases"/>
    <property type="match status" value="1"/>
</dbReference>
<dbReference type="GO" id="GO:0009253">
    <property type="term" value="P:peptidoglycan catabolic process"/>
    <property type="evidence" value="ECO:0007669"/>
    <property type="project" value="InterPro"/>
</dbReference>
<dbReference type="PANTHER" id="PTHR30404">
    <property type="entry name" value="N-ACETYLMURAMOYL-L-ALANINE AMIDASE"/>
    <property type="match status" value="1"/>
</dbReference>
<evidence type="ECO:0000313" key="3">
    <source>
        <dbReference type="EMBL" id="SVA51521.1"/>
    </source>
</evidence>
<dbReference type="SMART" id="SM00646">
    <property type="entry name" value="Ami_3"/>
    <property type="match status" value="1"/>
</dbReference>
<dbReference type="SUPFAM" id="SSF53187">
    <property type="entry name" value="Zn-dependent exopeptidases"/>
    <property type="match status" value="1"/>
</dbReference>
<accession>A0A381WGU7</accession>
<dbReference type="Pfam" id="PF01520">
    <property type="entry name" value="Amidase_3"/>
    <property type="match status" value="1"/>
</dbReference>
<dbReference type="GO" id="GO:0008745">
    <property type="term" value="F:N-acetylmuramoyl-L-alanine amidase activity"/>
    <property type="evidence" value="ECO:0007669"/>
    <property type="project" value="InterPro"/>
</dbReference>
<organism evidence="3">
    <name type="scientific">marine metagenome</name>
    <dbReference type="NCBI Taxonomy" id="408172"/>
    <lineage>
        <taxon>unclassified sequences</taxon>
        <taxon>metagenomes</taxon>
        <taxon>ecological metagenomes</taxon>
    </lineage>
</organism>
<evidence type="ECO:0000256" key="1">
    <source>
        <dbReference type="ARBA" id="ARBA00022801"/>
    </source>
</evidence>
<feature type="domain" description="MurNAc-LAA" evidence="2">
    <location>
        <begin position="159"/>
        <end position="315"/>
    </location>
</feature>
<dbReference type="EMBL" id="UINC01011714">
    <property type="protein sequence ID" value="SVA51521.1"/>
    <property type="molecule type" value="Genomic_DNA"/>
</dbReference>
<gene>
    <name evidence="3" type="ORF">METZ01_LOCUS104375</name>
</gene>
<reference evidence="3" key="1">
    <citation type="submission" date="2018-05" db="EMBL/GenBank/DDBJ databases">
        <authorList>
            <person name="Lanie J.A."/>
            <person name="Ng W.-L."/>
            <person name="Kazmierczak K.M."/>
            <person name="Andrzejewski T.M."/>
            <person name="Davidsen T.M."/>
            <person name="Wayne K.J."/>
            <person name="Tettelin H."/>
            <person name="Glass J.I."/>
            <person name="Rusch D."/>
            <person name="Podicherti R."/>
            <person name="Tsui H.-C.T."/>
            <person name="Winkler M.E."/>
        </authorList>
    </citation>
    <scope>NUCLEOTIDE SEQUENCE</scope>
</reference>
<dbReference type="InterPro" id="IPR002508">
    <property type="entry name" value="MurNAc-LAA_cat"/>
</dbReference>
<dbReference type="FunFam" id="3.40.630.40:FF:000005">
    <property type="entry name" value="N-acetylmuramoyl-L-alanine amidase (AmiA)"/>
    <property type="match status" value="1"/>
</dbReference>
<sequence>GDISSFVNNNGWFYLTVREGIIDTSMIKKTDTRGVVTKVTSNQFDESAQLAFRLRSDIIGHEVYQSSDPNAIVVTLRTPFKKLASHIKDMKNRWRLDTIVLDAGHGGKDPGTIGRKGTTEKDIVLDITKRVGSLLEKNTHINVVYTREEDVFIPVWKRTIIANEANGKLFVSIHVNSNPNRSVRGFETYLLRPGKTDDAIEVASRENAVIKMEEGKARKKYNAMTGENLIMATMAQSMFMKESEDLAAYIQEELDHLLDSPNRGLKQSGFYVLIGASMPNVLVEVGFISNPNEERKLKSAAYRKKVAKGIYSGIIRFRKSREEVLAEG</sequence>
<dbReference type="CDD" id="cd02696">
    <property type="entry name" value="MurNAc-LAA"/>
    <property type="match status" value="1"/>
</dbReference>